<feature type="binding site" evidence="4">
    <location>
        <position position="91"/>
    </location>
    <ligand>
        <name>a divalent metal cation</name>
        <dbReference type="ChEBI" id="CHEBI:60240"/>
        <label>1</label>
    </ligand>
</feature>
<sequence>MIDTHCHIYADQFEDDIAAVLDRAGEAGIDHIFMPAINFESVPKMDAFEYTDIAFHKMAGIHPTDINKGTFATEEELYEYCSRDNIVGVGETGLDYYWSDEYKSGQKKSLRIHCEVAKQLNKPIVLHNRDSTEDLLDIIEEQQDGELTGVWHSFTGSVDEGKRAIDLGLMLGIGGIFTFKNAGVDKAVAELPLQKMILETDAPYLAPDPKRGKRNEPAFVKYTAQRLAEVMDCSLGEVVSVTDETALDLFNIS</sequence>
<dbReference type="Pfam" id="PF01026">
    <property type="entry name" value="TatD_DNase"/>
    <property type="match status" value="1"/>
</dbReference>
<proteinExistence type="inferred from homology"/>
<dbReference type="FunFam" id="3.20.20.140:FF:000005">
    <property type="entry name" value="TatD family hydrolase"/>
    <property type="match status" value="1"/>
</dbReference>
<evidence type="ECO:0000256" key="2">
    <source>
        <dbReference type="ARBA" id="ARBA00022723"/>
    </source>
</evidence>
<reference evidence="5 6" key="1">
    <citation type="submission" date="2020-02" db="EMBL/GenBank/DDBJ databases">
        <title>Aliifodinibius halophilus 2W32, complete genome.</title>
        <authorList>
            <person name="Li Y."/>
            <person name="Wu S."/>
        </authorList>
    </citation>
    <scope>NUCLEOTIDE SEQUENCE [LARGE SCALE GENOMIC DNA]</scope>
    <source>
        <strain evidence="5 6">2W32</strain>
    </source>
</reference>
<feature type="binding site" evidence="4">
    <location>
        <position position="127"/>
    </location>
    <ligand>
        <name>a divalent metal cation</name>
        <dbReference type="ChEBI" id="CHEBI:60240"/>
        <label>2</label>
    </ligand>
</feature>
<dbReference type="EMBL" id="JAALLS010000018">
    <property type="protein sequence ID" value="NGP89303.1"/>
    <property type="molecule type" value="Genomic_DNA"/>
</dbReference>
<dbReference type="AlphaFoldDB" id="A0A6M1T9W4"/>
<evidence type="ECO:0000256" key="4">
    <source>
        <dbReference type="PIRSR" id="PIRSR005902-1"/>
    </source>
</evidence>
<comment type="caution">
    <text evidence="5">The sequence shown here is derived from an EMBL/GenBank/DDBJ whole genome shotgun (WGS) entry which is preliminary data.</text>
</comment>
<dbReference type="GO" id="GO:0016788">
    <property type="term" value="F:hydrolase activity, acting on ester bonds"/>
    <property type="evidence" value="ECO:0007669"/>
    <property type="project" value="InterPro"/>
</dbReference>
<dbReference type="Proteomes" id="UP000479132">
    <property type="component" value="Unassembled WGS sequence"/>
</dbReference>
<dbReference type="PANTHER" id="PTHR46124:SF4">
    <property type="entry name" value="HYDROLASE TATD"/>
    <property type="match status" value="1"/>
</dbReference>
<keyword evidence="6" id="KW-1185">Reference proteome</keyword>
<dbReference type="CDD" id="cd01310">
    <property type="entry name" value="TatD_DNAse"/>
    <property type="match status" value="1"/>
</dbReference>
<dbReference type="NCBIfam" id="TIGR00010">
    <property type="entry name" value="YchF/TatD family DNA exonuclease"/>
    <property type="match status" value="1"/>
</dbReference>
<keyword evidence="3 5" id="KW-0378">Hydrolase</keyword>
<gene>
    <name evidence="5" type="ORF">G3569_13165</name>
</gene>
<dbReference type="InterPro" id="IPR032466">
    <property type="entry name" value="Metal_Hydrolase"/>
</dbReference>
<evidence type="ECO:0000313" key="6">
    <source>
        <dbReference type="Proteomes" id="UP000479132"/>
    </source>
</evidence>
<dbReference type="RefSeq" id="WP_165269893.1">
    <property type="nucleotide sequence ID" value="NZ_JAALLS010000018.1"/>
</dbReference>
<dbReference type="Gene3D" id="3.20.20.140">
    <property type="entry name" value="Metal-dependent hydrolases"/>
    <property type="match status" value="1"/>
</dbReference>
<evidence type="ECO:0000256" key="1">
    <source>
        <dbReference type="ARBA" id="ARBA00009275"/>
    </source>
</evidence>
<dbReference type="PIRSF" id="PIRSF005902">
    <property type="entry name" value="DNase_TatD"/>
    <property type="match status" value="1"/>
</dbReference>
<organism evidence="5 6">
    <name type="scientific">Fodinibius halophilus</name>
    <dbReference type="NCBI Taxonomy" id="1736908"/>
    <lineage>
        <taxon>Bacteria</taxon>
        <taxon>Pseudomonadati</taxon>
        <taxon>Balneolota</taxon>
        <taxon>Balneolia</taxon>
        <taxon>Balneolales</taxon>
        <taxon>Balneolaceae</taxon>
        <taxon>Fodinibius</taxon>
    </lineage>
</organism>
<dbReference type="GO" id="GO:0005829">
    <property type="term" value="C:cytosol"/>
    <property type="evidence" value="ECO:0007669"/>
    <property type="project" value="TreeGrafter"/>
</dbReference>
<comment type="similarity">
    <text evidence="1">Belongs to the metallo-dependent hydrolases superfamily. TatD-type hydrolase family.</text>
</comment>
<dbReference type="InterPro" id="IPR001130">
    <property type="entry name" value="TatD-like"/>
</dbReference>
<dbReference type="GO" id="GO:0004536">
    <property type="term" value="F:DNA nuclease activity"/>
    <property type="evidence" value="ECO:0007669"/>
    <property type="project" value="InterPro"/>
</dbReference>
<name>A0A6M1T9W4_9BACT</name>
<dbReference type="SUPFAM" id="SSF51556">
    <property type="entry name" value="Metallo-dependent hydrolases"/>
    <property type="match status" value="1"/>
</dbReference>
<feature type="binding site" evidence="4">
    <location>
        <position position="201"/>
    </location>
    <ligand>
        <name>a divalent metal cation</name>
        <dbReference type="ChEBI" id="CHEBI:60240"/>
        <label>1</label>
    </ligand>
</feature>
<dbReference type="PANTHER" id="PTHR46124">
    <property type="entry name" value="D-AMINOACYL-TRNA DEACYLASE"/>
    <property type="match status" value="1"/>
</dbReference>
<evidence type="ECO:0000256" key="3">
    <source>
        <dbReference type="ARBA" id="ARBA00022801"/>
    </source>
</evidence>
<feature type="binding site" evidence="4">
    <location>
        <position position="5"/>
    </location>
    <ligand>
        <name>a divalent metal cation</name>
        <dbReference type="ChEBI" id="CHEBI:60240"/>
        <label>1</label>
    </ligand>
</feature>
<feature type="binding site" evidence="4">
    <location>
        <position position="152"/>
    </location>
    <ligand>
        <name>a divalent metal cation</name>
        <dbReference type="ChEBI" id="CHEBI:60240"/>
        <label>2</label>
    </ligand>
</feature>
<accession>A0A6M1T9W4</accession>
<protein>
    <submittedName>
        <fullName evidence="5">TatD family hydrolase</fullName>
    </submittedName>
</protein>
<feature type="binding site" evidence="4">
    <location>
        <position position="7"/>
    </location>
    <ligand>
        <name>a divalent metal cation</name>
        <dbReference type="ChEBI" id="CHEBI:60240"/>
        <label>1</label>
    </ligand>
</feature>
<keyword evidence="2 4" id="KW-0479">Metal-binding</keyword>
<evidence type="ECO:0000313" key="5">
    <source>
        <dbReference type="EMBL" id="NGP89303.1"/>
    </source>
</evidence>
<dbReference type="GO" id="GO:0046872">
    <property type="term" value="F:metal ion binding"/>
    <property type="evidence" value="ECO:0007669"/>
    <property type="project" value="UniProtKB-KW"/>
</dbReference>
<dbReference type="InterPro" id="IPR015991">
    <property type="entry name" value="TatD/YcfH-like"/>
</dbReference>